<evidence type="ECO:0000313" key="2">
    <source>
        <dbReference type="Proteomes" id="UP000019678"/>
    </source>
</evidence>
<dbReference type="Proteomes" id="UP000019678">
    <property type="component" value="Unassembled WGS sequence"/>
</dbReference>
<dbReference type="AlphaFoldDB" id="A0A017T2F5"/>
<proteinExistence type="predicted"/>
<comment type="caution">
    <text evidence="1">The sequence shown here is derived from an EMBL/GenBank/DDBJ whole genome shotgun (WGS) entry which is preliminary data.</text>
</comment>
<sequence>MIPTAGARAPAPRRAKLVGAPHAAIHPQFPERFAASGLTPVASGSGHCPRPYG</sequence>
<protein>
    <submittedName>
        <fullName evidence="1">Uncharacterized protein</fullName>
    </submittedName>
</protein>
<name>A0A017T2F5_9BACT</name>
<dbReference type="STRING" id="1192034.CAP_6133"/>
<gene>
    <name evidence="1" type="ORF">CAP_6133</name>
</gene>
<reference evidence="1 2" key="1">
    <citation type="submission" date="2013-05" db="EMBL/GenBank/DDBJ databases">
        <title>Genome assembly of Chondromyces apiculatus DSM 436.</title>
        <authorList>
            <person name="Sharma G."/>
            <person name="Khatri I."/>
            <person name="Kaur C."/>
            <person name="Mayilraj S."/>
            <person name="Subramanian S."/>
        </authorList>
    </citation>
    <scope>NUCLEOTIDE SEQUENCE [LARGE SCALE GENOMIC DNA]</scope>
    <source>
        <strain evidence="1 2">DSM 436</strain>
    </source>
</reference>
<organism evidence="1 2">
    <name type="scientific">Chondromyces apiculatus DSM 436</name>
    <dbReference type="NCBI Taxonomy" id="1192034"/>
    <lineage>
        <taxon>Bacteria</taxon>
        <taxon>Pseudomonadati</taxon>
        <taxon>Myxococcota</taxon>
        <taxon>Polyangia</taxon>
        <taxon>Polyangiales</taxon>
        <taxon>Polyangiaceae</taxon>
        <taxon>Chondromyces</taxon>
    </lineage>
</organism>
<accession>A0A017T2F5</accession>
<keyword evidence="2" id="KW-1185">Reference proteome</keyword>
<dbReference type="EMBL" id="ASRX01000050">
    <property type="protein sequence ID" value="EYF03157.1"/>
    <property type="molecule type" value="Genomic_DNA"/>
</dbReference>
<evidence type="ECO:0000313" key="1">
    <source>
        <dbReference type="EMBL" id="EYF03157.1"/>
    </source>
</evidence>